<evidence type="ECO:0000313" key="2">
    <source>
        <dbReference type="EMBL" id="KAA1110224.1"/>
    </source>
</evidence>
<feature type="compositionally biased region" description="Basic and acidic residues" evidence="1">
    <location>
        <begin position="456"/>
        <end position="480"/>
    </location>
</feature>
<organism evidence="2 3">
    <name type="scientific">Puccinia graminis f. sp. tritici</name>
    <dbReference type="NCBI Taxonomy" id="56615"/>
    <lineage>
        <taxon>Eukaryota</taxon>
        <taxon>Fungi</taxon>
        <taxon>Dikarya</taxon>
        <taxon>Basidiomycota</taxon>
        <taxon>Pucciniomycotina</taxon>
        <taxon>Pucciniomycetes</taxon>
        <taxon>Pucciniales</taxon>
        <taxon>Pucciniaceae</taxon>
        <taxon>Puccinia</taxon>
    </lineage>
</organism>
<name>A0A5B0QB86_PUCGR</name>
<feature type="compositionally biased region" description="Polar residues" evidence="1">
    <location>
        <begin position="10"/>
        <end position="24"/>
    </location>
</feature>
<feature type="region of interest" description="Disordered" evidence="1">
    <location>
        <begin position="112"/>
        <end position="140"/>
    </location>
</feature>
<feature type="compositionally biased region" description="Low complexity" evidence="1">
    <location>
        <begin position="530"/>
        <end position="539"/>
    </location>
</feature>
<proteinExistence type="predicted"/>
<feature type="compositionally biased region" description="Low complexity" evidence="1">
    <location>
        <begin position="116"/>
        <end position="127"/>
    </location>
</feature>
<feature type="region of interest" description="Disordered" evidence="1">
    <location>
        <begin position="423"/>
        <end position="555"/>
    </location>
</feature>
<evidence type="ECO:0000256" key="1">
    <source>
        <dbReference type="SAM" id="MobiDB-lite"/>
    </source>
</evidence>
<protein>
    <submittedName>
        <fullName evidence="2">Uncharacterized protein</fullName>
    </submittedName>
</protein>
<dbReference type="Proteomes" id="UP000324748">
    <property type="component" value="Unassembled WGS sequence"/>
</dbReference>
<feature type="region of interest" description="Disordered" evidence="1">
    <location>
        <begin position="1"/>
        <end position="26"/>
    </location>
</feature>
<evidence type="ECO:0000313" key="3">
    <source>
        <dbReference type="Proteomes" id="UP000324748"/>
    </source>
</evidence>
<dbReference type="OrthoDB" id="2501691at2759"/>
<reference evidence="2 3" key="1">
    <citation type="submission" date="2019-05" db="EMBL/GenBank/DDBJ databases">
        <title>Emergence of the Ug99 lineage of the wheat stem rust pathogen through somatic hybridization.</title>
        <authorList>
            <person name="Li F."/>
            <person name="Upadhyaya N.M."/>
            <person name="Sperschneider J."/>
            <person name="Matny O."/>
            <person name="Nguyen-Phuc H."/>
            <person name="Mago R."/>
            <person name="Raley C."/>
            <person name="Miller M.E."/>
            <person name="Silverstein K.A.T."/>
            <person name="Henningsen E."/>
            <person name="Hirsch C.D."/>
            <person name="Visser B."/>
            <person name="Pretorius Z.A."/>
            <person name="Steffenson B.J."/>
            <person name="Schwessinger B."/>
            <person name="Dodds P.N."/>
            <person name="Figueroa M."/>
        </authorList>
    </citation>
    <scope>NUCLEOTIDE SEQUENCE [LARGE SCALE GENOMIC DNA]</scope>
    <source>
        <strain evidence="2">21-0</strain>
    </source>
</reference>
<feature type="compositionally biased region" description="Basic and acidic residues" evidence="1">
    <location>
        <begin position="491"/>
        <end position="502"/>
    </location>
</feature>
<keyword evidence="3" id="KW-1185">Reference proteome</keyword>
<gene>
    <name evidence="2" type="ORF">PGT21_014885</name>
</gene>
<sequence>MTDAPDPESQESWLGPSQSNQQPFQPVIFRFDSQGGAALDGYPPELQTQYPVPIPTQHVPPGQTPVSNTWMTSHPMMTNAQSAPTGAFGIPQPHLASTINTGALPVAAQHPPPIPTQFTQPPAVQTQKGKKKTQKNSGAEGERLVHIDYLLFTQSASHEVSKTVAHRRKVATPTVPKEWDKCTPVADNVPTWHTDLTVHTWEQFKEGIIGLLGPTRKNFDRMLRAEIANGAIEWQLIYSNSRAYGHGKHFYARSEEDWEEFVDALVDHENNKVVVKLWMEDPDEKKKIIVKKQIQDDNISFNYGDEDERLKLQQERARELANPKADKSTDPVAPKILELMAHITAKFGRDDEELWISNPLDNSESMHIHNGRLKAWARALLHGKNDAIDLDHPPETPEFTWVKKRTPALDELVSKSLSAIKTPAKPTGLGRRTITPAASKCSPKNNFDGLDDDPSAEAKKDTHSDIHSELEVEIVRRDASSHVNEGSLIDDPSHEHLRDGSPARKYLRSPTGDFMGDSNGRLSFLRHKSSTGPSSGGSPPRKRPAQPAQDIYEEPNPRKLSLLGRAMSMDEFLDHCTFSASNMVPRGMIQLNHIEHWSTFLTLNVAGLMHLHFPETTARQIKYGIATLDPDMFEN</sequence>
<dbReference type="EMBL" id="VSWC01000027">
    <property type="protein sequence ID" value="KAA1110224.1"/>
    <property type="molecule type" value="Genomic_DNA"/>
</dbReference>
<dbReference type="AlphaFoldDB" id="A0A5B0QB86"/>
<comment type="caution">
    <text evidence="2">The sequence shown here is derived from an EMBL/GenBank/DDBJ whole genome shotgun (WGS) entry which is preliminary data.</text>
</comment>
<accession>A0A5B0QB86</accession>